<keyword evidence="2 5" id="KW-0812">Transmembrane</keyword>
<evidence type="ECO:0000256" key="1">
    <source>
        <dbReference type="ARBA" id="ARBA00004141"/>
    </source>
</evidence>
<keyword evidence="4 5" id="KW-0472">Membrane</keyword>
<feature type="transmembrane region" description="Helical" evidence="5">
    <location>
        <begin position="69"/>
        <end position="90"/>
    </location>
</feature>
<feature type="transmembrane region" description="Helical" evidence="5">
    <location>
        <begin position="504"/>
        <end position="520"/>
    </location>
</feature>
<feature type="transmembrane region" description="Helical" evidence="5">
    <location>
        <begin position="480"/>
        <end position="498"/>
    </location>
</feature>
<feature type="domain" description="O-antigen ligase-related" evidence="6">
    <location>
        <begin position="253"/>
        <end position="455"/>
    </location>
</feature>
<protein>
    <recommendedName>
        <fullName evidence="6">O-antigen ligase-related domain-containing protein</fullName>
    </recommendedName>
</protein>
<dbReference type="STRING" id="1236970.JCM9140_2304"/>
<feature type="transmembrane region" description="Helical" evidence="5">
    <location>
        <begin position="137"/>
        <end position="155"/>
    </location>
</feature>
<feature type="transmembrane region" description="Helical" evidence="5">
    <location>
        <begin position="21"/>
        <end position="40"/>
    </location>
</feature>
<feature type="transmembrane region" description="Helical" evidence="5">
    <location>
        <begin position="270"/>
        <end position="286"/>
    </location>
</feature>
<sequence length="529" mass="58883">MNYNIHTVSNEKEGLNEIARINKVIIVLFGFLFVFLPLITRVQVAEFISPLISFHSSLNSGSYGELFTYYKFLFFLIVTFVILLLFLYSLFITKAVIKPSNLNIFISIFVFSLLISLIFAPYKEVALFGMYNRHDGTITYLGYMALLFVAANLSYKAKHIHLIVLCLIPPIFVNAIMGLVTFYGIDLGSYSWVQNLIVPTSLREVGDIEGSGLSTTLNHGNYASGFAGMVVVLATIFAMMTKNKWMKVVYSLLAIFAFSMIFTSLSRSGFVAVTVSLPIIAFVIWKSKQKLEAVIPFVSIVILSTALFIPLVNHNAEVWDRTVGFFVGTNPFVSEEASESSMNPTDLLTNIGGSLVPSVQADEPNENNPFELEPLPERGVGAGAGRLFIWDRTFDLIKERPLFGYGMDTLALFFPQNDPEIYANIENYHLVVDKPHNMYIGIGYGAGIIALISFLALVGIHVYRNIVYFMKGKLVTEEEFLLVALFGGLFAYLVQAVFNDTIIGSAPIFFVLFGVSVALLREVKNHQSA</sequence>
<reference evidence="7" key="1">
    <citation type="journal article" date="2014" name="Genome Announc.">
        <title>Draft Genome Sequences of Three Alkaliphilic Bacillus Strains, Bacillus wakoensis JCM 9140T, Bacillus akibai JCM 9157T, and Bacillus hemicellulosilyticus JCM 9152T.</title>
        <authorList>
            <person name="Yuki M."/>
            <person name="Oshima K."/>
            <person name="Suda W."/>
            <person name="Oshida Y."/>
            <person name="Kitamura K."/>
            <person name="Iida T."/>
            <person name="Hattori M."/>
            <person name="Ohkuma M."/>
        </authorList>
    </citation>
    <scope>NUCLEOTIDE SEQUENCE [LARGE SCALE GENOMIC DNA]</scope>
    <source>
        <strain evidence="7">JCM 9140</strain>
    </source>
</reference>
<keyword evidence="3 5" id="KW-1133">Transmembrane helix</keyword>
<dbReference type="Pfam" id="PF04932">
    <property type="entry name" value="Wzy_C"/>
    <property type="match status" value="1"/>
</dbReference>
<feature type="transmembrane region" description="Helical" evidence="5">
    <location>
        <begin position="293"/>
        <end position="312"/>
    </location>
</feature>
<evidence type="ECO:0000259" key="6">
    <source>
        <dbReference type="Pfam" id="PF04932"/>
    </source>
</evidence>
<feature type="transmembrane region" description="Helical" evidence="5">
    <location>
        <begin position="102"/>
        <end position="122"/>
    </location>
</feature>
<keyword evidence="8" id="KW-1185">Reference proteome</keyword>
<evidence type="ECO:0000256" key="2">
    <source>
        <dbReference type="ARBA" id="ARBA00022692"/>
    </source>
</evidence>
<dbReference type="OrthoDB" id="1762823at2"/>
<dbReference type="PANTHER" id="PTHR37422">
    <property type="entry name" value="TEICHURONIC ACID BIOSYNTHESIS PROTEIN TUAE"/>
    <property type="match status" value="1"/>
</dbReference>
<dbReference type="PANTHER" id="PTHR37422:SF17">
    <property type="entry name" value="O-ANTIGEN LIGASE"/>
    <property type="match status" value="1"/>
</dbReference>
<evidence type="ECO:0000313" key="7">
    <source>
        <dbReference type="EMBL" id="GAE26256.1"/>
    </source>
</evidence>
<dbReference type="InterPro" id="IPR007016">
    <property type="entry name" value="O-antigen_ligase-rel_domated"/>
</dbReference>
<organism evidence="7 8">
    <name type="scientific">Halalkalibacter wakoensis JCM 9140</name>
    <dbReference type="NCBI Taxonomy" id="1236970"/>
    <lineage>
        <taxon>Bacteria</taxon>
        <taxon>Bacillati</taxon>
        <taxon>Bacillota</taxon>
        <taxon>Bacilli</taxon>
        <taxon>Bacillales</taxon>
        <taxon>Bacillaceae</taxon>
        <taxon>Halalkalibacter</taxon>
    </lineage>
</organism>
<feature type="transmembrane region" description="Helical" evidence="5">
    <location>
        <begin position="438"/>
        <end position="460"/>
    </location>
</feature>
<evidence type="ECO:0000256" key="5">
    <source>
        <dbReference type="SAM" id="Phobius"/>
    </source>
</evidence>
<proteinExistence type="predicted"/>
<accession>W4Q2E7</accession>
<comment type="caution">
    <text evidence="7">The sequence shown here is derived from an EMBL/GenBank/DDBJ whole genome shotgun (WGS) entry which is preliminary data.</text>
</comment>
<gene>
    <name evidence="7" type="ORF">JCM9140_2304</name>
</gene>
<evidence type="ECO:0000256" key="3">
    <source>
        <dbReference type="ARBA" id="ARBA00022989"/>
    </source>
</evidence>
<evidence type="ECO:0000313" key="8">
    <source>
        <dbReference type="Proteomes" id="UP000018890"/>
    </source>
</evidence>
<dbReference type="RefSeq" id="WP_034745646.1">
    <property type="nucleotide sequence ID" value="NZ_BAUT01000021.1"/>
</dbReference>
<dbReference type="AlphaFoldDB" id="W4Q2E7"/>
<dbReference type="InterPro" id="IPR051533">
    <property type="entry name" value="WaaL-like"/>
</dbReference>
<feature type="transmembrane region" description="Helical" evidence="5">
    <location>
        <begin position="222"/>
        <end position="241"/>
    </location>
</feature>
<dbReference type="Proteomes" id="UP000018890">
    <property type="component" value="Unassembled WGS sequence"/>
</dbReference>
<feature type="transmembrane region" description="Helical" evidence="5">
    <location>
        <begin position="162"/>
        <end position="185"/>
    </location>
</feature>
<evidence type="ECO:0000256" key="4">
    <source>
        <dbReference type="ARBA" id="ARBA00023136"/>
    </source>
</evidence>
<comment type="subcellular location">
    <subcellularLocation>
        <location evidence="1">Membrane</location>
        <topology evidence="1">Multi-pass membrane protein</topology>
    </subcellularLocation>
</comment>
<feature type="transmembrane region" description="Helical" evidence="5">
    <location>
        <begin position="248"/>
        <end position="264"/>
    </location>
</feature>
<dbReference type="GO" id="GO:0016020">
    <property type="term" value="C:membrane"/>
    <property type="evidence" value="ECO:0007669"/>
    <property type="project" value="UniProtKB-SubCell"/>
</dbReference>
<dbReference type="EMBL" id="BAUT01000021">
    <property type="protein sequence ID" value="GAE26256.1"/>
    <property type="molecule type" value="Genomic_DNA"/>
</dbReference>
<name>W4Q2E7_9BACI</name>